<evidence type="ECO:0000259" key="2">
    <source>
        <dbReference type="PROSITE" id="PS51186"/>
    </source>
</evidence>
<dbReference type="InterPro" id="IPR029021">
    <property type="entry name" value="Prot-tyrosine_phosphatase-like"/>
</dbReference>
<evidence type="ECO:0000313" key="3">
    <source>
        <dbReference type="EMBL" id="GAA1611035.1"/>
    </source>
</evidence>
<name>A0ABN2EP61_9ACTN</name>
<dbReference type="PANTHER" id="PTHR43610:SF1">
    <property type="entry name" value="N-ACETYLTRANSFERASE DOMAIN-CONTAINING PROTEIN"/>
    <property type="match status" value="1"/>
</dbReference>
<dbReference type="Proteomes" id="UP001500190">
    <property type="component" value="Unassembled WGS sequence"/>
</dbReference>
<dbReference type="PROSITE" id="PS50056">
    <property type="entry name" value="TYR_PHOSPHATASE_2"/>
    <property type="match status" value="1"/>
</dbReference>
<dbReference type="SUPFAM" id="SSF55729">
    <property type="entry name" value="Acyl-CoA N-acyltransferases (Nat)"/>
    <property type="match status" value="1"/>
</dbReference>
<dbReference type="InterPro" id="IPR016130">
    <property type="entry name" value="Tyr_Pase_AS"/>
</dbReference>
<organism evidence="3 4">
    <name type="scientific">Kribbella karoonensis</name>
    <dbReference type="NCBI Taxonomy" id="324851"/>
    <lineage>
        <taxon>Bacteria</taxon>
        <taxon>Bacillati</taxon>
        <taxon>Actinomycetota</taxon>
        <taxon>Actinomycetes</taxon>
        <taxon>Propionibacteriales</taxon>
        <taxon>Kribbellaceae</taxon>
        <taxon>Kribbella</taxon>
    </lineage>
</organism>
<keyword evidence="4" id="KW-1185">Reference proteome</keyword>
<evidence type="ECO:0008006" key="5">
    <source>
        <dbReference type="Google" id="ProtNLM"/>
    </source>
</evidence>
<dbReference type="PROSITE" id="PS51186">
    <property type="entry name" value="GNAT"/>
    <property type="match status" value="1"/>
</dbReference>
<protein>
    <recommendedName>
        <fullName evidence="5">Protein tyrosine/serine phosphatase</fullName>
    </recommendedName>
</protein>
<dbReference type="RefSeq" id="WP_344199897.1">
    <property type="nucleotide sequence ID" value="NZ_BAAAND010000012.1"/>
</dbReference>
<reference evidence="3 4" key="1">
    <citation type="journal article" date="2019" name="Int. J. Syst. Evol. Microbiol.">
        <title>The Global Catalogue of Microorganisms (GCM) 10K type strain sequencing project: providing services to taxonomists for standard genome sequencing and annotation.</title>
        <authorList>
            <consortium name="The Broad Institute Genomics Platform"/>
            <consortium name="The Broad Institute Genome Sequencing Center for Infectious Disease"/>
            <person name="Wu L."/>
            <person name="Ma J."/>
        </authorList>
    </citation>
    <scope>NUCLEOTIDE SEQUENCE [LARGE SCALE GENOMIC DNA]</scope>
    <source>
        <strain evidence="3 4">JCM 14304</strain>
    </source>
</reference>
<dbReference type="InterPro" id="IPR000182">
    <property type="entry name" value="GNAT_dom"/>
</dbReference>
<dbReference type="InterPro" id="IPR000387">
    <property type="entry name" value="Tyr_Pase_dom"/>
</dbReference>
<dbReference type="Gene3D" id="3.90.190.10">
    <property type="entry name" value="Protein tyrosine phosphatase superfamily"/>
    <property type="match status" value="1"/>
</dbReference>
<evidence type="ECO:0000259" key="1">
    <source>
        <dbReference type="PROSITE" id="PS50056"/>
    </source>
</evidence>
<dbReference type="InterPro" id="IPR026893">
    <property type="entry name" value="Tyr/Ser_Pase_IphP-type"/>
</dbReference>
<feature type="domain" description="Tyrosine specific protein phosphatases" evidence="1">
    <location>
        <begin position="354"/>
        <end position="398"/>
    </location>
</feature>
<dbReference type="PROSITE" id="PS00383">
    <property type="entry name" value="TYR_PHOSPHATASE_1"/>
    <property type="match status" value="1"/>
</dbReference>
<evidence type="ECO:0000313" key="4">
    <source>
        <dbReference type="Proteomes" id="UP001500190"/>
    </source>
</evidence>
<sequence>MSGAETTALTGPVLDGRVVRLEPLTQRHAADLALAGEEDRGSYDFTWVPTATEVGTYIHDQLERAAAGRMAPYAIIDKAAGRAVGHTAYWDPRRRPDGSGLIAIEIGFSWLAASAQGRGINAEAKLLLIDHTFTVFEVARVDLKTDARNERSRAAIHSVGATFEGVLRSWSRSWAPGEAGKLRDSAIFSIVADEWPQRRAELVRRVEHQIENAGRQSPTALGAGAVIQLEGALNVRAVAGLRTSDGRRLNTGVLYRSSALSNLTDDDRATLERLGVRTVIDLRGPAEQAKAPDRLPAGATAISAPIDQDDLDFAKIDTMLERDGFSALMRDRDKVDAYGPFYRMYSLVNSYDDPKFVRKLAAYKAVFDQLLDPDRDGAVLVHCTGGRDRTGIAIAILLRALGVSGEVIEANYLASNGLLQPEADRPDSTAFRQFTFSNVYVQPASNRTVQKVAAELGESPEHIYDAVRLRPEFLRRLWTTIDQVHGSFDEFLADVMGLTPDRINRLTELMTSEDR</sequence>
<accession>A0ABN2EP61</accession>
<comment type="caution">
    <text evidence="3">The sequence shown here is derived from an EMBL/GenBank/DDBJ whole genome shotgun (WGS) entry which is preliminary data.</text>
</comment>
<dbReference type="Gene3D" id="3.40.630.30">
    <property type="match status" value="1"/>
</dbReference>
<dbReference type="EMBL" id="BAAAND010000012">
    <property type="protein sequence ID" value="GAA1611035.1"/>
    <property type="molecule type" value="Genomic_DNA"/>
</dbReference>
<gene>
    <name evidence="3" type="ORF">GCM10009742_72180</name>
</gene>
<dbReference type="Pfam" id="PF13350">
    <property type="entry name" value="Y_phosphatase3"/>
    <property type="match status" value="1"/>
</dbReference>
<dbReference type="InterPro" id="IPR016181">
    <property type="entry name" value="Acyl_CoA_acyltransferase"/>
</dbReference>
<proteinExistence type="predicted"/>
<dbReference type="SUPFAM" id="SSF52799">
    <property type="entry name" value="(Phosphotyrosine protein) phosphatases II"/>
    <property type="match status" value="1"/>
</dbReference>
<dbReference type="PANTHER" id="PTHR43610">
    <property type="entry name" value="BLL6696 PROTEIN"/>
    <property type="match status" value="1"/>
</dbReference>
<feature type="domain" description="N-acetyltransferase" evidence="2">
    <location>
        <begin position="19"/>
        <end position="184"/>
    </location>
</feature>
<dbReference type="Pfam" id="PF13302">
    <property type="entry name" value="Acetyltransf_3"/>
    <property type="match status" value="1"/>
</dbReference>